<organism evidence="1 2">
    <name type="scientific">Trematosphaeria pertusa</name>
    <dbReference type="NCBI Taxonomy" id="390896"/>
    <lineage>
        <taxon>Eukaryota</taxon>
        <taxon>Fungi</taxon>
        <taxon>Dikarya</taxon>
        <taxon>Ascomycota</taxon>
        <taxon>Pezizomycotina</taxon>
        <taxon>Dothideomycetes</taxon>
        <taxon>Pleosporomycetidae</taxon>
        <taxon>Pleosporales</taxon>
        <taxon>Massarineae</taxon>
        <taxon>Trematosphaeriaceae</taxon>
        <taxon>Trematosphaeria</taxon>
    </lineage>
</organism>
<evidence type="ECO:0000313" key="1">
    <source>
        <dbReference type="EMBL" id="KAF2249068.1"/>
    </source>
</evidence>
<dbReference type="AlphaFoldDB" id="A0A6A6IGA4"/>
<dbReference type="Proteomes" id="UP000800094">
    <property type="component" value="Unassembled WGS sequence"/>
</dbReference>
<reference evidence="1" key="1">
    <citation type="journal article" date="2020" name="Stud. Mycol.">
        <title>101 Dothideomycetes genomes: a test case for predicting lifestyles and emergence of pathogens.</title>
        <authorList>
            <person name="Haridas S."/>
            <person name="Albert R."/>
            <person name="Binder M."/>
            <person name="Bloem J."/>
            <person name="Labutti K."/>
            <person name="Salamov A."/>
            <person name="Andreopoulos B."/>
            <person name="Baker S."/>
            <person name="Barry K."/>
            <person name="Bills G."/>
            <person name="Bluhm B."/>
            <person name="Cannon C."/>
            <person name="Castanera R."/>
            <person name="Culley D."/>
            <person name="Daum C."/>
            <person name="Ezra D."/>
            <person name="Gonzalez J."/>
            <person name="Henrissat B."/>
            <person name="Kuo A."/>
            <person name="Liang C."/>
            <person name="Lipzen A."/>
            <person name="Lutzoni F."/>
            <person name="Magnuson J."/>
            <person name="Mondo S."/>
            <person name="Nolan M."/>
            <person name="Ohm R."/>
            <person name="Pangilinan J."/>
            <person name="Park H.-J."/>
            <person name="Ramirez L."/>
            <person name="Alfaro M."/>
            <person name="Sun H."/>
            <person name="Tritt A."/>
            <person name="Yoshinaga Y."/>
            <person name="Zwiers L.-H."/>
            <person name="Turgeon B."/>
            <person name="Goodwin S."/>
            <person name="Spatafora J."/>
            <person name="Crous P."/>
            <person name="Grigoriev I."/>
        </authorList>
    </citation>
    <scope>NUCLEOTIDE SEQUENCE</scope>
    <source>
        <strain evidence="1">CBS 122368</strain>
    </source>
</reference>
<accession>A0A6A6IGA4</accession>
<proteinExistence type="predicted"/>
<dbReference type="RefSeq" id="XP_033684072.1">
    <property type="nucleotide sequence ID" value="XM_033821924.1"/>
</dbReference>
<protein>
    <submittedName>
        <fullName evidence="1">Uncharacterized protein</fullName>
    </submittedName>
</protein>
<gene>
    <name evidence="1" type="ORF">BU26DRAFT_311445</name>
</gene>
<keyword evidence="2" id="KW-1185">Reference proteome</keyword>
<evidence type="ECO:0000313" key="2">
    <source>
        <dbReference type="Proteomes" id="UP000800094"/>
    </source>
</evidence>
<dbReference type="GeneID" id="54575254"/>
<dbReference type="EMBL" id="ML987195">
    <property type="protein sequence ID" value="KAF2249068.1"/>
    <property type="molecule type" value="Genomic_DNA"/>
</dbReference>
<name>A0A6A6IGA4_9PLEO</name>
<sequence length="85" mass="9222">MKRHQARGIAQRTMVWGPLPRPQFNHDADAALGRRIVRAYGAVRWGTCCLCAACAWGGVLQLPFPSSCPMTGESIAVIISNPQSN</sequence>